<dbReference type="EMBL" id="LAZR01003918">
    <property type="protein sequence ID" value="KKN13477.1"/>
    <property type="molecule type" value="Genomic_DNA"/>
</dbReference>
<evidence type="ECO:0008006" key="3">
    <source>
        <dbReference type="Google" id="ProtNLM"/>
    </source>
</evidence>
<name>A0A0F9NN40_9ZZZZ</name>
<dbReference type="AlphaFoldDB" id="A0A0F9NN40"/>
<feature type="region of interest" description="Disordered" evidence="1">
    <location>
        <begin position="478"/>
        <end position="515"/>
    </location>
</feature>
<comment type="caution">
    <text evidence="2">The sequence shown here is derived from an EMBL/GenBank/DDBJ whole genome shotgun (WGS) entry which is preliminary data.</text>
</comment>
<accession>A0A0F9NN40</accession>
<gene>
    <name evidence="2" type="ORF">LCGC14_1005990</name>
</gene>
<dbReference type="Pfam" id="PF09979">
    <property type="entry name" value="DUF2213"/>
    <property type="match status" value="1"/>
</dbReference>
<proteinExistence type="predicted"/>
<reference evidence="2" key="1">
    <citation type="journal article" date="2015" name="Nature">
        <title>Complex archaea that bridge the gap between prokaryotes and eukaryotes.</title>
        <authorList>
            <person name="Spang A."/>
            <person name="Saw J.H."/>
            <person name="Jorgensen S.L."/>
            <person name="Zaremba-Niedzwiedzka K."/>
            <person name="Martijn J."/>
            <person name="Lind A.E."/>
            <person name="van Eijk R."/>
            <person name="Schleper C."/>
            <person name="Guy L."/>
            <person name="Ettema T.J."/>
        </authorList>
    </citation>
    <scope>NUCLEOTIDE SEQUENCE</scope>
</reference>
<sequence length="515" mass="56672">MRIMKAATETVRQETFQGREFTVVPVIALIEGVMHAANSSQPELIKASEFEPATWNGRPITFGHPAIGEVLVSAAASPEVFEKVAVGTIFNATIINGQKLRVEAWIDNEKVEDQGEEAVKAFERLKAGEAMEVSTGYFADTVAESGKFNGETFEAIQKDIKPDHLAILLGEDIGACSLEDGCGTNRVNSISFENFMQVCDLSKEQVEVVITTNQAQNGETTWYPGITGSVEPAEEKNKNLSKILANLELRYNGEISDMDVRSAISSALEAKGEFFWSVVAVFQSNFVYEKDFGTLKRREYSIAEDGTVSLSDESEIVRPVTEFIPVKTNQETEMSKKDEMIKDLIANEATQFAEGDREFLSTLDETKLGILAPVVVEAEKEGEDEEAVKAKAAAEAKATEEEKESQEVKDPVTTEEFIAGAPEEIQEVLNQGVRLQKKQRSTFVKAITSNQASGFTEEDLKDYSMEHLEKLARATAPNDFSIRSNPVSNLEDDAGKIPSARPIWDPKGQKVKQAS</sequence>
<protein>
    <recommendedName>
        <fullName evidence="3">DUF2213 domain-containing protein</fullName>
    </recommendedName>
</protein>
<organism evidence="2">
    <name type="scientific">marine sediment metagenome</name>
    <dbReference type="NCBI Taxonomy" id="412755"/>
    <lineage>
        <taxon>unclassified sequences</taxon>
        <taxon>metagenomes</taxon>
        <taxon>ecological metagenomes</taxon>
    </lineage>
</organism>
<evidence type="ECO:0000256" key="1">
    <source>
        <dbReference type="SAM" id="MobiDB-lite"/>
    </source>
</evidence>
<dbReference type="InterPro" id="IPR016913">
    <property type="entry name" value="UCP029215"/>
</dbReference>
<evidence type="ECO:0000313" key="2">
    <source>
        <dbReference type="EMBL" id="KKN13477.1"/>
    </source>
</evidence>